<dbReference type="AlphaFoldDB" id="E6QPN2"/>
<keyword evidence="1" id="KW-0963">Cytoplasm</keyword>
<dbReference type="Pfam" id="PF02527">
    <property type="entry name" value="GidB"/>
    <property type="match status" value="1"/>
</dbReference>
<reference evidence="4" key="1">
    <citation type="submission" date="2009-10" db="EMBL/GenBank/DDBJ databases">
        <title>Diversity of trophic interactions inside an arsenic-rich microbial ecosystem.</title>
        <authorList>
            <person name="Bertin P.N."/>
            <person name="Heinrich-Salmeron A."/>
            <person name="Pelletier E."/>
            <person name="Goulhen-Chollet F."/>
            <person name="Arsene-Ploetze F."/>
            <person name="Gallien S."/>
            <person name="Calteau A."/>
            <person name="Vallenet D."/>
            <person name="Casiot C."/>
            <person name="Chane-Woon-Ming B."/>
            <person name="Giloteaux L."/>
            <person name="Barakat M."/>
            <person name="Bonnefoy V."/>
            <person name="Bruneel O."/>
            <person name="Chandler M."/>
            <person name="Cleiss J."/>
            <person name="Duran R."/>
            <person name="Elbaz-Poulichet F."/>
            <person name="Fonknechten N."/>
            <person name="Lauga B."/>
            <person name="Mornico D."/>
            <person name="Ortet P."/>
            <person name="Schaeffer C."/>
            <person name="Siguier P."/>
            <person name="Alexander Thil Smith A."/>
            <person name="Van Dorsselaer A."/>
            <person name="Weissenbach J."/>
            <person name="Medigue C."/>
            <person name="Le Paslier D."/>
        </authorList>
    </citation>
    <scope>NUCLEOTIDE SEQUENCE</scope>
</reference>
<dbReference type="HAMAP" id="MF_00074">
    <property type="entry name" value="16SrRNA_methyltr_G"/>
    <property type="match status" value="1"/>
</dbReference>
<name>E6QPN2_9ZZZZ</name>
<dbReference type="CDD" id="cd02440">
    <property type="entry name" value="AdoMet_MTases"/>
    <property type="match status" value="1"/>
</dbReference>
<dbReference type="SUPFAM" id="SSF53335">
    <property type="entry name" value="S-adenosyl-L-methionine-dependent methyltransferases"/>
    <property type="match status" value="1"/>
</dbReference>
<gene>
    <name evidence="4" type="primary">gidB</name>
    <name evidence="4" type="ORF">CARN7_2863</name>
</gene>
<dbReference type="InterPro" id="IPR029063">
    <property type="entry name" value="SAM-dependent_MTases_sf"/>
</dbReference>
<keyword evidence="4" id="KW-0489">Methyltransferase</keyword>
<dbReference type="PANTHER" id="PTHR31760:SF0">
    <property type="entry name" value="S-ADENOSYL-L-METHIONINE-DEPENDENT METHYLTRANSFERASES SUPERFAMILY PROTEIN"/>
    <property type="match status" value="1"/>
</dbReference>
<evidence type="ECO:0000256" key="3">
    <source>
        <dbReference type="ARBA" id="ARBA00022679"/>
    </source>
</evidence>
<dbReference type="GO" id="GO:0070043">
    <property type="term" value="F:rRNA (guanine-N7-)-methyltransferase activity"/>
    <property type="evidence" value="ECO:0007669"/>
    <property type="project" value="TreeGrafter"/>
</dbReference>
<proteinExistence type="inferred from homology"/>
<organism evidence="4">
    <name type="scientific">mine drainage metagenome</name>
    <dbReference type="NCBI Taxonomy" id="410659"/>
    <lineage>
        <taxon>unclassified sequences</taxon>
        <taxon>metagenomes</taxon>
        <taxon>ecological metagenomes</taxon>
    </lineage>
</organism>
<evidence type="ECO:0000256" key="1">
    <source>
        <dbReference type="ARBA" id="ARBA00022490"/>
    </source>
</evidence>
<protein>
    <submittedName>
        <fullName evidence="4">Methyltransferase, SAM-dependent methyltransferase, glucose-inhibited cell-division protein</fullName>
    </submittedName>
</protein>
<evidence type="ECO:0000256" key="2">
    <source>
        <dbReference type="ARBA" id="ARBA00022552"/>
    </source>
</evidence>
<dbReference type="Gene3D" id="3.40.50.150">
    <property type="entry name" value="Vaccinia Virus protein VP39"/>
    <property type="match status" value="1"/>
</dbReference>
<dbReference type="InterPro" id="IPR003682">
    <property type="entry name" value="rRNA_ssu_MeTfrase_G"/>
</dbReference>
<sequence>MRQADELRAGIEEMGLNIDTKQQGLLLKYVALLHKWNKVYNLTAIRDPQEMVSHHLLDSLAVLPYLWPGRWLDVGCGAGLPGLVLAVARPQWQFILLDSNSKKTGFVQQAIIELNLKNVSVCCSRVEDYKATKLFDGIISRAFANLSEFLKITRHLMAERGCWVAMKGRAEKELEGVPEGYRVEKAIPMQVPKIDAARSLIVVSCNGVKQHG</sequence>
<keyword evidence="3 4" id="KW-0808">Transferase</keyword>
<dbReference type="PIRSF" id="PIRSF003078">
    <property type="entry name" value="GidB"/>
    <property type="match status" value="1"/>
</dbReference>
<dbReference type="PANTHER" id="PTHR31760">
    <property type="entry name" value="S-ADENOSYL-L-METHIONINE-DEPENDENT METHYLTRANSFERASES SUPERFAMILY PROTEIN"/>
    <property type="match status" value="1"/>
</dbReference>
<keyword evidence="2" id="KW-0698">rRNA processing</keyword>
<accession>E6QPN2</accession>
<comment type="caution">
    <text evidence="4">The sequence shown here is derived from an EMBL/GenBank/DDBJ whole genome shotgun (WGS) entry which is preliminary data.</text>
</comment>
<dbReference type="EMBL" id="CABR01000009">
    <property type="protein sequence ID" value="CBI09203.1"/>
    <property type="molecule type" value="Genomic_DNA"/>
</dbReference>
<dbReference type="NCBIfam" id="TIGR00138">
    <property type="entry name" value="rsmG_gidB"/>
    <property type="match status" value="1"/>
</dbReference>
<evidence type="ECO:0000313" key="4">
    <source>
        <dbReference type="EMBL" id="CBI09203.1"/>
    </source>
</evidence>
<dbReference type="GO" id="GO:0005829">
    <property type="term" value="C:cytosol"/>
    <property type="evidence" value="ECO:0007669"/>
    <property type="project" value="TreeGrafter"/>
</dbReference>